<feature type="region of interest" description="Disordered" evidence="1">
    <location>
        <begin position="62"/>
        <end position="91"/>
    </location>
</feature>
<feature type="compositionally biased region" description="Basic and acidic residues" evidence="1">
    <location>
        <begin position="187"/>
        <end position="196"/>
    </location>
</feature>
<organism evidence="2">
    <name type="scientific">Alsobacter sp. KACC 23698</name>
    <dbReference type="NCBI Taxonomy" id="3149229"/>
    <lineage>
        <taxon>Bacteria</taxon>
        <taxon>Pseudomonadati</taxon>
        <taxon>Pseudomonadota</taxon>
        <taxon>Alphaproteobacteria</taxon>
        <taxon>Hyphomicrobiales</taxon>
        <taxon>Alsobacteraceae</taxon>
        <taxon>Alsobacter</taxon>
    </lineage>
</organism>
<reference evidence="2" key="1">
    <citation type="submission" date="2024-05" db="EMBL/GenBank/DDBJ databases">
        <authorList>
            <person name="Kim S."/>
            <person name="Heo J."/>
            <person name="Choi H."/>
            <person name="Choi Y."/>
            <person name="Kwon S.-W."/>
            <person name="Kim Y."/>
        </authorList>
    </citation>
    <scope>NUCLEOTIDE SEQUENCE</scope>
    <source>
        <strain evidence="2">KACC 23698</strain>
    </source>
</reference>
<sequence>MLQRVRRRVHETAQQTQHQRSEQAEQRARKARRHADQGRLEIVDQPLDGLGRCGIALRQPADDAADGAHHLHEADEGADQPEEDAEAGQVAHQGPLVRHAGVNRGDQVLHGGDGDAHVPGAEQLVQRQREDMPQQLRRGVHDPRDRAALQLAFVVFGRSAVALGLDVVIDVLERSERFHVVAQTQEGADRQDRAEPEDPDDDGVQVRVGLDASQDEMLLPYDQAGQQKVDDGHASGLFADDVLHGMALRGGTGREA</sequence>
<feature type="compositionally biased region" description="Basic and acidic residues" evidence="1">
    <location>
        <begin position="66"/>
        <end position="75"/>
    </location>
</feature>
<feature type="region of interest" description="Disordered" evidence="1">
    <location>
        <begin position="1"/>
        <end position="43"/>
    </location>
</feature>
<gene>
    <name evidence="2" type="ORF">ABEG18_03495</name>
</gene>
<feature type="compositionally biased region" description="Basic and acidic residues" evidence="1">
    <location>
        <begin position="19"/>
        <end position="42"/>
    </location>
</feature>
<dbReference type="AlphaFoldDB" id="A0AAU7JHG3"/>
<name>A0AAU7JHG3_9HYPH</name>
<feature type="compositionally biased region" description="Acidic residues" evidence="1">
    <location>
        <begin position="76"/>
        <end position="86"/>
    </location>
</feature>
<accession>A0AAU7JHG3</accession>
<proteinExistence type="predicted"/>
<feature type="region of interest" description="Disordered" evidence="1">
    <location>
        <begin position="182"/>
        <end position="205"/>
    </location>
</feature>
<evidence type="ECO:0000313" key="2">
    <source>
        <dbReference type="EMBL" id="XBO39857.1"/>
    </source>
</evidence>
<evidence type="ECO:0000256" key="1">
    <source>
        <dbReference type="SAM" id="MobiDB-lite"/>
    </source>
</evidence>
<protein>
    <submittedName>
        <fullName evidence="2">Uncharacterized protein</fullName>
    </submittedName>
</protein>
<dbReference type="EMBL" id="CP157484">
    <property type="protein sequence ID" value="XBO39857.1"/>
    <property type="molecule type" value="Genomic_DNA"/>
</dbReference>
<dbReference type="RefSeq" id="WP_406856709.1">
    <property type="nucleotide sequence ID" value="NZ_CP157484.1"/>
</dbReference>